<dbReference type="NCBIfam" id="NF038032">
    <property type="entry name" value="CehA_McbA_metalo"/>
    <property type="match status" value="1"/>
</dbReference>
<dbReference type="Pfam" id="PF02811">
    <property type="entry name" value="PHP"/>
    <property type="match status" value="1"/>
</dbReference>
<dbReference type="SMART" id="SM00481">
    <property type="entry name" value="POLIIIAc"/>
    <property type="match status" value="1"/>
</dbReference>
<comment type="caution">
    <text evidence="2">The sequence shown here is derived from an EMBL/GenBank/DDBJ whole genome shotgun (WGS) entry which is preliminary data.</text>
</comment>
<dbReference type="InterPro" id="IPR016195">
    <property type="entry name" value="Pol/histidinol_Pase-like"/>
</dbReference>
<dbReference type="AlphaFoldDB" id="A0A7C3J2T2"/>
<evidence type="ECO:0000313" key="2">
    <source>
        <dbReference type="EMBL" id="HFK21019.1"/>
    </source>
</evidence>
<feature type="domain" description="Polymerase/histidinol phosphatase N-terminal" evidence="1">
    <location>
        <begin position="5"/>
        <end position="71"/>
    </location>
</feature>
<dbReference type="SUPFAM" id="SSF89550">
    <property type="entry name" value="PHP domain-like"/>
    <property type="match status" value="1"/>
</dbReference>
<dbReference type="PANTHER" id="PTHR42924:SF3">
    <property type="entry name" value="POLYMERASE_HISTIDINOL PHOSPHATASE N-TERMINAL DOMAIN-CONTAINING PROTEIN"/>
    <property type="match status" value="1"/>
</dbReference>
<dbReference type="InterPro" id="IPR004013">
    <property type="entry name" value="PHP_dom"/>
</dbReference>
<dbReference type="Pfam" id="PF13263">
    <property type="entry name" value="PHP_C"/>
    <property type="match status" value="1"/>
</dbReference>
<dbReference type="GO" id="GO:0004534">
    <property type="term" value="F:5'-3' RNA exonuclease activity"/>
    <property type="evidence" value="ECO:0007669"/>
    <property type="project" value="TreeGrafter"/>
</dbReference>
<accession>A0A7C3J2T2</accession>
<dbReference type="Gene3D" id="3.20.20.140">
    <property type="entry name" value="Metal-dependent hydrolases"/>
    <property type="match status" value="1"/>
</dbReference>
<dbReference type="CDD" id="cd07432">
    <property type="entry name" value="PHP_HisPPase"/>
    <property type="match status" value="1"/>
</dbReference>
<dbReference type="EMBL" id="DSTX01000011">
    <property type="protein sequence ID" value="HFK21019.1"/>
    <property type="molecule type" value="Genomic_DNA"/>
</dbReference>
<name>A0A7C3J2T2_9CREN</name>
<dbReference type="InterPro" id="IPR052018">
    <property type="entry name" value="PHP_domain"/>
</dbReference>
<protein>
    <submittedName>
        <fullName evidence="2">PHP domain-containing protein</fullName>
    </submittedName>
</protein>
<organism evidence="2">
    <name type="scientific">Candidatus Methanomethylicus mesodigestus</name>
    <dbReference type="NCBI Taxonomy" id="1867258"/>
    <lineage>
        <taxon>Archaea</taxon>
        <taxon>Thermoproteota</taxon>
        <taxon>Methanosuratincolia</taxon>
        <taxon>Candidatus Methanomethylicales</taxon>
        <taxon>Candidatus Methanomethylicaceae</taxon>
        <taxon>Candidatus Methanomethylicus</taxon>
    </lineage>
</organism>
<gene>
    <name evidence="2" type="ORF">ENS19_07090</name>
</gene>
<dbReference type="InterPro" id="IPR003141">
    <property type="entry name" value="Pol/His_phosphatase_N"/>
</dbReference>
<evidence type="ECO:0000259" key="1">
    <source>
        <dbReference type="SMART" id="SM00481"/>
    </source>
</evidence>
<dbReference type="GO" id="GO:0035312">
    <property type="term" value="F:5'-3' DNA exonuclease activity"/>
    <property type="evidence" value="ECO:0007669"/>
    <property type="project" value="TreeGrafter"/>
</dbReference>
<reference evidence="2" key="1">
    <citation type="journal article" date="2020" name="mSystems">
        <title>Genome- and Community-Level Interaction Insights into Carbon Utilization and Element Cycling Functions of Hydrothermarchaeota in Hydrothermal Sediment.</title>
        <authorList>
            <person name="Zhou Z."/>
            <person name="Liu Y."/>
            <person name="Xu W."/>
            <person name="Pan J."/>
            <person name="Luo Z.H."/>
            <person name="Li M."/>
        </authorList>
    </citation>
    <scope>NUCLEOTIDE SEQUENCE [LARGE SCALE GENOMIC DNA]</scope>
    <source>
        <strain evidence="2">SpSt-468</strain>
    </source>
</reference>
<dbReference type="PANTHER" id="PTHR42924">
    <property type="entry name" value="EXONUCLEASE"/>
    <property type="match status" value="1"/>
</dbReference>
<proteinExistence type="predicted"/>
<sequence length="222" mass="23461">MRLRIDLHVHSSKSEDGCSTIAEIAESARERGLDGFAITDHDTPLAYGEACELSEELQLVVLPGIEVSTASGHILILDPRRDFRKGIGLSEALNGALSDGSVVIIPHPTDPLSHGIGEKLAEDAAKSGAIIESLNASTLSRFNASAQKLAERMSVSTVGGSDAHIAKAVGDAYTVVDSNGADAESVLIAIKKGLTAPEGRRTRKSTSLETILKRSKKRINIK</sequence>